<feature type="region of interest" description="Disordered" evidence="1">
    <location>
        <begin position="242"/>
        <end position="262"/>
    </location>
</feature>
<evidence type="ECO:0000313" key="2">
    <source>
        <dbReference type="EnsemblMetazoa" id="GBRI002380-PA"/>
    </source>
</evidence>
<feature type="compositionally biased region" description="Acidic residues" evidence="1">
    <location>
        <begin position="329"/>
        <end position="346"/>
    </location>
</feature>
<reference evidence="3" key="1">
    <citation type="submission" date="2014-03" db="EMBL/GenBank/DDBJ databases">
        <authorList>
            <person name="Aksoy S."/>
            <person name="Warren W."/>
            <person name="Wilson R.K."/>
        </authorList>
    </citation>
    <scope>NUCLEOTIDE SEQUENCE [LARGE SCALE GENOMIC DNA]</scope>
    <source>
        <strain evidence="3">IAEA</strain>
    </source>
</reference>
<evidence type="ECO:0000313" key="3">
    <source>
        <dbReference type="Proteomes" id="UP000091820"/>
    </source>
</evidence>
<evidence type="ECO:0000256" key="1">
    <source>
        <dbReference type="SAM" id="MobiDB-lite"/>
    </source>
</evidence>
<dbReference type="STRING" id="37001.A0A1A9W0Z0"/>
<sequence>MCINKQASDDEDNEIEIVEPKTDLITLDSDDDEPSANRKSSASPIKKSTVTTNAINSSNNNNNNGEVIHGKVGQTSLGKDDTIDLMSVAQSFLASMLEVDMSEGSNGGTQNSPNSTDSLIHKKQPRKKTTNKPNPTLIKQKELMERERLEEMKRTDVKLKMKCSVALKKAEDVYPFAKEMLASQKTDEEEEIEENTEEEEETELQELQDEDEEKENNSVSTMVVDTGKETIKVEVVLEDDLNTSNEEEKLEDTNVKSNEEILTAKPASKETINVNSSIAKETEEQGTIEVIEERINESKVDEISNENEDLDVDKEIAKVLQDCNQRFEEGEEVEEGEDEEEEEIVENNDRSLNDSPVKMPSPKETGNLKDALDRTIEKLITDDRSCNDVLTETELNEPANSLAEEQQTL</sequence>
<accession>A0A1A9W0Z0</accession>
<proteinExistence type="predicted"/>
<feature type="region of interest" description="Disordered" evidence="1">
    <location>
        <begin position="328"/>
        <end position="370"/>
    </location>
</feature>
<dbReference type="Proteomes" id="UP000091820">
    <property type="component" value="Unassembled WGS sequence"/>
</dbReference>
<feature type="compositionally biased region" description="Polar residues" evidence="1">
    <location>
        <begin position="108"/>
        <end position="118"/>
    </location>
</feature>
<name>A0A1A9W0Z0_9MUSC</name>
<organism evidence="2 3">
    <name type="scientific">Glossina brevipalpis</name>
    <dbReference type="NCBI Taxonomy" id="37001"/>
    <lineage>
        <taxon>Eukaryota</taxon>
        <taxon>Metazoa</taxon>
        <taxon>Ecdysozoa</taxon>
        <taxon>Arthropoda</taxon>
        <taxon>Hexapoda</taxon>
        <taxon>Insecta</taxon>
        <taxon>Pterygota</taxon>
        <taxon>Neoptera</taxon>
        <taxon>Endopterygota</taxon>
        <taxon>Diptera</taxon>
        <taxon>Brachycera</taxon>
        <taxon>Muscomorpha</taxon>
        <taxon>Hippoboscoidea</taxon>
        <taxon>Glossinidae</taxon>
        <taxon>Glossina</taxon>
    </lineage>
</organism>
<dbReference type="VEuPathDB" id="VectorBase:GBRI002380"/>
<feature type="compositionally biased region" description="Basic residues" evidence="1">
    <location>
        <begin position="121"/>
        <end position="130"/>
    </location>
</feature>
<dbReference type="AlphaFoldDB" id="A0A1A9W0Z0"/>
<keyword evidence="3" id="KW-1185">Reference proteome</keyword>
<feature type="region of interest" description="Disordered" evidence="1">
    <location>
        <begin position="180"/>
        <end position="225"/>
    </location>
</feature>
<reference evidence="2" key="2">
    <citation type="submission" date="2020-05" db="UniProtKB">
        <authorList>
            <consortium name="EnsemblMetazoa"/>
        </authorList>
    </citation>
    <scope>IDENTIFICATION</scope>
    <source>
        <strain evidence="2">IAEA</strain>
    </source>
</reference>
<feature type="region of interest" description="Disordered" evidence="1">
    <location>
        <begin position="1"/>
        <end position="73"/>
    </location>
</feature>
<protein>
    <submittedName>
        <fullName evidence="2">Uncharacterized protein</fullName>
    </submittedName>
</protein>
<dbReference type="EnsemblMetazoa" id="GBRI002380-RA">
    <property type="protein sequence ID" value="GBRI002380-PA"/>
    <property type="gene ID" value="GBRI002380"/>
</dbReference>
<feature type="region of interest" description="Disordered" evidence="1">
    <location>
        <begin position="101"/>
        <end position="135"/>
    </location>
</feature>
<feature type="compositionally biased region" description="Polar residues" evidence="1">
    <location>
        <begin position="37"/>
        <end position="55"/>
    </location>
</feature>
<feature type="compositionally biased region" description="Acidic residues" evidence="1">
    <location>
        <begin position="187"/>
        <end position="214"/>
    </location>
</feature>